<evidence type="ECO:0000256" key="2">
    <source>
        <dbReference type="ARBA" id="ARBA00022670"/>
    </source>
</evidence>
<dbReference type="InterPro" id="IPR038765">
    <property type="entry name" value="Papain-like_cys_pep_sf"/>
</dbReference>
<dbReference type="Gene3D" id="3.90.1720.10">
    <property type="entry name" value="endopeptidase domain like (from Nostoc punctiforme)"/>
    <property type="match status" value="1"/>
</dbReference>
<sequence>MTDRRLTPANGRVAALHLAGQVAAEKYVAGTAMQIATPVTDLCAAPEGARDRQLLLGADVTVFEDRDGWSFLQATDNYVGYVRSADLGQVQPVSHFVATMGTHAYSAEDFKSPQAQALPFGTRVVVRDERRRFFETNVGFVPKSHLRSLDRPFADPTTVAQLHFGVPYLWGGNSTRGIDCSGLVAAALMACDIACPADSDLQRAGLGAPFDDAPRRGDLIFWEGHVGMMVDADTLLHANAHHMATVYEPLGKAILRISAQGDGPVLVQKRL</sequence>
<dbReference type="InterPro" id="IPR041382">
    <property type="entry name" value="SH3_16"/>
</dbReference>
<reference evidence="7" key="1">
    <citation type="submission" date="2024-04" db="EMBL/GenBank/DDBJ databases">
        <title>Phylogenomic analyses of a clade within the roseobacter group suggest taxonomic reassignments of species of the genera Aestuariivita, Citreicella, Loktanella, Nautella, Pelagibaca, Ruegeria, Thalassobius, Thiobacimonas and Tropicibacter, and the proposal o.</title>
        <authorList>
            <person name="Jeon C.O."/>
        </authorList>
    </citation>
    <scope>NUCLEOTIDE SEQUENCE [LARGE SCALE GENOMIC DNA]</scope>
    <source>
        <strain evidence="7">SS1-5</strain>
    </source>
</reference>
<keyword evidence="7" id="KW-1185">Reference proteome</keyword>
<feature type="domain" description="NlpC/P60" evidence="5">
    <location>
        <begin position="150"/>
        <end position="271"/>
    </location>
</feature>
<dbReference type="GO" id="GO:0008234">
    <property type="term" value="F:cysteine-type peptidase activity"/>
    <property type="evidence" value="ECO:0007669"/>
    <property type="project" value="UniProtKB-KW"/>
</dbReference>
<dbReference type="Proteomes" id="UP001470809">
    <property type="component" value="Chromosome"/>
</dbReference>
<keyword evidence="4" id="KW-0788">Thiol protease</keyword>
<dbReference type="SUPFAM" id="SSF54001">
    <property type="entry name" value="Cysteine proteinases"/>
    <property type="match status" value="1"/>
</dbReference>
<dbReference type="PANTHER" id="PTHR47359">
    <property type="entry name" value="PEPTIDOGLYCAN DL-ENDOPEPTIDASE CWLO"/>
    <property type="match status" value="1"/>
</dbReference>
<dbReference type="AlphaFoldDB" id="A0AAN0MFC0"/>
<dbReference type="InterPro" id="IPR051794">
    <property type="entry name" value="PG_Endopeptidase_C40"/>
</dbReference>
<keyword evidence="2" id="KW-0645">Protease</keyword>
<organism evidence="6 7">
    <name type="scientific">Yoonia rhodophyticola</name>
    <dbReference type="NCBI Taxonomy" id="3137370"/>
    <lineage>
        <taxon>Bacteria</taxon>
        <taxon>Pseudomonadati</taxon>
        <taxon>Pseudomonadota</taxon>
        <taxon>Alphaproteobacteria</taxon>
        <taxon>Rhodobacterales</taxon>
        <taxon>Paracoccaceae</taxon>
        <taxon>Yoonia</taxon>
    </lineage>
</organism>
<dbReference type="KEGG" id="yrh:AABB31_07715"/>
<evidence type="ECO:0000256" key="1">
    <source>
        <dbReference type="ARBA" id="ARBA00007074"/>
    </source>
</evidence>
<dbReference type="InterPro" id="IPR000064">
    <property type="entry name" value="NLP_P60_dom"/>
</dbReference>
<name>A0AAN0MFC0_9RHOB</name>
<protein>
    <submittedName>
        <fullName evidence="6">C40 family peptidase</fullName>
    </submittedName>
</protein>
<accession>A0AAN0MFC0</accession>
<evidence type="ECO:0000313" key="7">
    <source>
        <dbReference type="Proteomes" id="UP001470809"/>
    </source>
</evidence>
<dbReference type="EMBL" id="CP151767">
    <property type="protein sequence ID" value="WZU68753.1"/>
    <property type="molecule type" value="Genomic_DNA"/>
</dbReference>
<keyword evidence="3" id="KW-0378">Hydrolase</keyword>
<dbReference type="GO" id="GO:0006508">
    <property type="term" value="P:proteolysis"/>
    <property type="evidence" value="ECO:0007669"/>
    <property type="project" value="UniProtKB-KW"/>
</dbReference>
<proteinExistence type="inferred from homology"/>
<dbReference type="Pfam" id="PF00877">
    <property type="entry name" value="NLPC_P60"/>
    <property type="match status" value="1"/>
</dbReference>
<evidence type="ECO:0000313" key="6">
    <source>
        <dbReference type="EMBL" id="WZU68753.1"/>
    </source>
</evidence>
<reference evidence="6 7" key="2">
    <citation type="submission" date="2024-08" db="EMBL/GenBank/DDBJ databases">
        <title>Phylogenomic analyses of a clade within the roseobacter group suggest taxonomic reassignments of species of the genera Aestuariivita, Citreicella, Loktanella, Nautella, Pelagibaca, Ruegeria, Thalassobius, Thiobacimonas and Tropicibacter, and the proposal o.</title>
        <authorList>
            <person name="Jeon C.O."/>
        </authorList>
    </citation>
    <scope>NUCLEOTIDE SEQUENCE [LARGE SCALE GENOMIC DNA]</scope>
    <source>
        <strain evidence="6 7">SS1-5</strain>
    </source>
</reference>
<dbReference type="PANTHER" id="PTHR47359:SF3">
    <property type="entry name" value="NLP_P60 DOMAIN-CONTAINING PROTEIN-RELATED"/>
    <property type="match status" value="1"/>
</dbReference>
<evidence type="ECO:0000259" key="5">
    <source>
        <dbReference type="PROSITE" id="PS51935"/>
    </source>
</evidence>
<evidence type="ECO:0000256" key="4">
    <source>
        <dbReference type="ARBA" id="ARBA00022807"/>
    </source>
</evidence>
<evidence type="ECO:0000256" key="3">
    <source>
        <dbReference type="ARBA" id="ARBA00022801"/>
    </source>
</evidence>
<dbReference type="Pfam" id="PF18348">
    <property type="entry name" value="SH3_16"/>
    <property type="match status" value="1"/>
</dbReference>
<dbReference type="PROSITE" id="PS51935">
    <property type="entry name" value="NLPC_P60"/>
    <property type="match status" value="1"/>
</dbReference>
<gene>
    <name evidence="6" type="ORF">AABB31_07715</name>
</gene>
<dbReference type="RefSeq" id="WP_342078044.1">
    <property type="nucleotide sequence ID" value="NZ_CP151767.2"/>
</dbReference>
<comment type="similarity">
    <text evidence="1">Belongs to the peptidase C40 family.</text>
</comment>